<comment type="caution">
    <text evidence="1">The sequence shown here is derived from an EMBL/GenBank/DDBJ whole genome shotgun (WGS) entry which is preliminary data.</text>
</comment>
<dbReference type="Proteomes" id="UP000256478">
    <property type="component" value="Unassembled WGS sequence"/>
</dbReference>
<dbReference type="RefSeq" id="WP_116008170.1">
    <property type="nucleotide sequence ID" value="NZ_QUOU01000001.1"/>
</dbReference>
<dbReference type="AlphaFoldDB" id="A0A3E0TR88"/>
<reference evidence="1 2" key="1">
    <citation type="submission" date="2018-08" db="EMBL/GenBank/DDBJ databases">
        <title>Thalassotalea euphylliae genome.</title>
        <authorList>
            <person name="Summers S."/>
            <person name="Rice S.A."/>
            <person name="Freckelton M.L."/>
            <person name="Nedved B.T."/>
            <person name="Hadfield M.G."/>
        </authorList>
    </citation>
    <scope>NUCLEOTIDE SEQUENCE [LARGE SCALE GENOMIC DNA]</scope>
    <source>
        <strain evidence="1 2">H1</strain>
    </source>
</reference>
<gene>
    <name evidence="1" type="ORF">DXX93_11220</name>
</gene>
<name>A0A3E0TR88_9GAMM</name>
<proteinExistence type="predicted"/>
<dbReference type="EMBL" id="QUOU01000001">
    <property type="protein sequence ID" value="REL27079.1"/>
    <property type="molecule type" value="Genomic_DNA"/>
</dbReference>
<protein>
    <submittedName>
        <fullName evidence="1">Uncharacterized protein</fullName>
    </submittedName>
</protein>
<evidence type="ECO:0000313" key="2">
    <source>
        <dbReference type="Proteomes" id="UP000256478"/>
    </source>
</evidence>
<accession>A0A3E0TR88</accession>
<sequence>MTKEDIKSANALIAAFYGDKFNSGTPNEKTTKVLATMVRETGNCNKSISKLLNSLSSTTGASGALKIVRAAAKLAKSDKKSFEMCNAVVKSKYRSVLEITMI</sequence>
<organism evidence="1 2">
    <name type="scientific">Thalassotalea euphylliae</name>
    <dbReference type="NCBI Taxonomy" id="1655234"/>
    <lineage>
        <taxon>Bacteria</taxon>
        <taxon>Pseudomonadati</taxon>
        <taxon>Pseudomonadota</taxon>
        <taxon>Gammaproteobacteria</taxon>
        <taxon>Alteromonadales</taxon>
        <taxon>Colwelliaceae</taxon>
        <taxon>Thalassotalea</taxon>
    </lineage>
</organism>
<evidence type="ECO:0000313" key="1">
    <source>
        <dbReference type="EMBL" id="REL27079.1"/>
    </source>
</evidence>